<dbReference type="InterPro" id="IPR001036">
    <property type="entry name" value="Acrflvin-R"/>
</dbReference>
<dbReference type="Gene3D" id="3.30.70.1440">
    <property type="entry name" value="Multidrug efflux transporter AcrB pore domain"/>
    <property type="match status" value="1"/>
</dbReference>
<feature type="transmembrane region" description="Helical" evidence="9">
    <location>
        <begin position="430"/>
        <end position="450"/>
    </location>
</feature>
<feature type="transmembrane region" description="Helical" evidence="9">
    <location>
        <begin position="335"/>
        <end position="352"/>
    </location>
</feature>
<feature type="transmembrane region" description="Helical" evidence="9">
    <location>
        <begin position="525"/>
        <end position="546"/>
    </location>
</feature>
<feature type="transmembrane region" description="Helical" evidence="9">
    <location>
        <begin position="847"/>
        <end position="867"/>
    </location>
</feature>
<evidence type="ECO:0000313" key="11">
    <source>
        <dbReference type="Proteomes" id="UP000199706"/>
    </source>
</evidence>
<evidence type="ECO:0000256" key="4">
    <source>
        <dbReference type="ARBA" id="ARBA00022519"/>
    </source>
</evidence>
<evidence type="ECO:0000256" key="2">
    <source>
        <dbReference type="ARBA" id="ARBA00022448"/>
    </source>
</evidence>
<evidence type="ECO:0000313" key="10">
    <source>
        <dbReference type="EMBL" id="SDH86054.1"/>
    </source>
</evidence>
<evidence type="ECO:0000256" key="5">
    <source>
        <dbReference type="ARBA" id="ARBA00022692"/>
    </source>
</evidence>
<dbReference type="PANTHER" id="PTHR32063">
    <property type="match status" value="1"/>
</dbReference>
<comment type="subcellular location">
    <subcellularLocation>
        <location evidence="1">Cell inner membrane</location>
        <topology evidence="1">Multi-pass membrane protein</topology>
    </subcellularLocation>
</comment>
<dbReference type="Gene3D" id="3.30.2090.10">
    <property type="entry name" value="Multidrug efflux transporter AcrB TolC docking domain, DN and DC subdomains"/>
    <property type="match status" value="2"/>
</dbReference>
<name>A0A1G8FV76_9BURK</name>
<protein>
    <submittedName>
        <fullName evidence="10">Multidrug efflux pump</fullName>
    </submittedName>
</protein>
<gene>
    <name evidence="10" type="ORF">SAMN05216466_1143</name>
</gene>
<organism evidence="10 11">
    <name type="scientific">Paraburkholderia phenazinium</name>
    <dbReference type="NCBI Taxonomy" id="60549"/>
    <lineage>
        <taxon>Bacteria</taxon>
        <taxon>Pseudomonadati</taxon>
        <taxon>Pseudomonadota</taxon>
        <taxon>Betaproteobacteria</taxon>
        <taxon>Burkholderiales</taxon>
        <taxon>Burkholderiaceae</taxon>
        <taxon>Paraburkholderia</taxon>
    </lineage>
</organism>
<evidence type="ECO:0000256" key="8">
    <source>
        <dbReference type="SAM" id="MobiDB-lite"/>
    </source>
</evidence>
<evidence type="ECO:0000256" key="3">
    <source>
        <dbReference type="ARBA" id="ARBA00022475"/>
    </source>
</evidence>
<dbReference type="Proteomes" id="UP000199706">
    <property type="component" value="Unassembled WGS sequence"/>
</dbReference>
<dbReference type="InterPro" id="IPR027463">
    <property type="entry name" value="AcrB_DN_DC_subdom"/>
</dbReference>
<dbReference type="EMBL" id="FNCJ01000014">
    <property type="protein sequence ID" value="SDH86054.1"/>
    <property type="molecule type" value="Genomic_DNA"/>
</dbReference>
<keyword evidence="2" id="KW-0813">Transport</keyword>
<evidence type="ECO:0000256" key="6">
    <source>
        <dbReference type="ARBA" id="ARBA00022989"/>
    </source>
</evidence>
<dbReference type="RefSeq" id="WP_090688580.1">
    <property type="nucleotide sequence ID" value="NZ_CADERL010000010.1"/>
</dbReference>
<dbReference type="OrthoDB" id="9757904at2"/>
<keyword evidence="5 9" id="KW-0812">Transmembrane</keyword>
<dbReference type="GO" id="GO:0042910">
    <property type="term" value="F:xenobiotic transmembrane transporter activity"/>
    <property type="evidence" value="ECO:0007669"/>
    <property type="project" value="TreeGrafter"/>
</dbReference>
<dbReference type="Gene3D" id="3.30.70.1320">
    <property type="entry name" value="Multidrug efflux transporter AcrB pore domain like"/>
    <property type="match status" value="1"/>
</dbReference>
<evidence type="ECO:0000256" key="9">
    <source>
        <dbReference type="SAM" id="Phobius"/>
    </source>
</evidence>
<dbReference type="PANTHER" id="PTHR32063:SF14">
    <property type="entry name" value="BLL4319 PROTEIN"/>
    <property type="match status" value="1"/>
</dbReference>
<feature type="transmembrane region" description="Helical" evidence="9">
    <location>
        <begin position="385"/>
        <end position="409"/>
    </location>
</feature>
<dbReference type="Gene3D" id="1.20.1640.10">
    <property type="entry name" value="Multidrug efflux transporter AcrB transmembrane domain"/>
    <property type="match status" value="2"/>
</dbReference>
<feature type="transmembrane region" description="Helical" evidence="9">
    <location>
        <begin position="12"/>
        <end position="29"/>
    </location>
</feature>
<sequence>MKFTDIFIRRPVLACVVSLMILVIGYKAFTSLPILEYPKTENAVVTVTTTYYGADPQAVAGFVTTPLENAIAQANGIDYLTSKSVSGTSTITANLLLNFDADKAVTEINAKINSVLNQLPSGVQQPTITVAIGQSLDALIIGFSSDELAPNQITDYLVRNVQPRLQAVKGVQTAELLGPQYFALRAWLDPQKLAAYGLTATDVTSALASNNVIAGLGTTKGQMVQFNLTASTDLHSEQQFRELVVKQVKGGIIRLKDVANVTLGSEDYESSVSFNGKKGVYLGIQMAPSASLLDVIRGVKAVLPDIQRALPAGLHSAVIYDSTVFVDSSIHEVEASLVETVLIVTLVVFAFLGSPRSVLIPVVAIPLSLVGTFGMMLAFGFSINLLTLLALVLAIGLVVDDAIIVVESVSRHLEEGMRPRDAAIKAARDLASPIIAMTIVLIAVYVPIGFQGGLTGALFTEFAFTLVGAVTMSAVVSLTLSPMMCGQILQPLDRGGRWVTRIVETIDRVFNSVQRGYERLLRSSLQTVPVTLLFTGLVIGSIYFLYSSADSELAPQEDQGVVVLQPTSAPNATLQQRQAFARQVADIMERVPEAAQTFQVDNPSQPIGGVTLKPWEQRHRSATEIQRDLQHQFSKVAGQKIVAFLLPALPGSQGLPIQFVLKSTQPLDQLNLEAQKFLADAAASGMFLFIDSDLKIDQPQKIFDIDRDKASQIGVTMSQVGTALGGLLGGGYTNYFSLDSRSYKVIAQVQQRSRLTLDQIMNFQIATVNNVPVPLSAIGRVRTETVPEAINHFQQVNSATISGVPALGVSQDAALKSLQALAARTLPPDVSIDYAGPLRQLVQESSGFVGTFVLALVIIYLSLAALFESFRDPLVILVSIPMSVAGALVFINLGLGGASLNIYTEVGLVTLMGLISKHGILIVEVANAAQHEGMSKLEAIVHAAGVRLRPILMTTAAMVLGVVPLIMSSGAGAASRFNMGLVIASGLSIGTLFTLFVLPAVYLTFAARHQSQFDSGNMPSAEPGPDQTRSAVL</sequence>
<feature type="transmembrane region" description="Helical" evidence="9">
    <location>
        <begin position="874"/>
        <end position="895"/>
    </location>
</feature>
<dbReference type="SUPFAM" id="SSF82714">
    <property type="entry name" value="Multidrug efflux transporter AcrB TolC docking domain, DN and DC subdomains"/>
    <property type="match status" value="2"/>
</dbReference>
<reference evidence="10 11" key="1">
    <citation type="submission" date="2016-10" db="EMBL/GenBank/DDBJ databases">
        <authorList>
            <person name="de Groot N.N."/>
        </authorList>
    </citation>
    <scope>NUCLEOTIDE SEQUENCE [LARGE SCALE GENOMIC DNA]</scope>
    <source>
        <strain evidence="10 11">LMG 2247</strain>
    </source>
</reference>
<dbReference type="AlphaFoldDB" id="A0A1G8FV76"/>
<dbReference type="SUPFAM" id="SSF82866">
    <property type="entry name" value="Multidrug efflux transporter AcrB transmembrane domain"/>
    <property type="match status" value="2"/>
</dbReference>
<keyword evidence="3" id="KW-1003">Cell membrane</keyword>
<dbReference type="PRINTS" id="PR00702">
    <property type="entry name" value="ACRIFLAVINRP"/>
</dbReference>
<feature type="transmembrane region" description="Helical" evidence="9">
    <location>
        <begin position="950"/>
        <end position="967"/>
    </location>
</feature>
<feature type="transmembrane region" description="Helical" evidence="9">
    <location>
        <begin position="907"/>
        <end position="929"/>
    </location>
</feature>
<feature type="transmembrane region" description="Helical" evidence="9">
    <location>
        <begin position="462"/>
        <end position="480"/>
    </location>
</feature>
<accession>A0A1G8FV76</accession>
<keyword evidence="4" id="KW-0997">Cell inner membrane</keyword>
<feature type="region of interest" description="Disordered" evidence="8">
    <location>
        <begin position="1014"/>
        <end position="1033"/>
    </location>
</feature>
<proteinExistence type="predicted"/>
<dbReference type="SUPFAM" id="SSF82693">
    <property type="entry name" value="Multidrug efflux transporter AcrB pore domain, PN1, PN2, PC1 and PC2 subdomains"/>
    <property type="match status" value="3"/>
</dbReference>
<dbReference type="GO" id="GO:0005886">
    <property type="term" value="C:plasma membrane"/>
    <property type="evidence" value="ECO:0007669"/>
    <property type="project" value="UniProtKB-SubCell"/>
</dbReference>
<feature type="transmembrane region" description="Helical" evidence="9">
    <location>
        <begin position="979"/>
        <end position="1005"/>
    </location>
</feature>
<dbReference type="Gene3D" id="3.30.70.1430">
    <property type="entry name" value="Multidrug efflux transporter AcrB pore domain"/>
    <property type="match status" value="2"/>
</dbReference>
<evidence type="ECO:0000256" key="7">
    <source>
        <dbReference type="ARBA" id="ARBA00023136"/>
    </source>
</evidence>
<dbReference type="FunFam" id="1.20.1640.10:FF:000001">
    <property type="entry name" value="Efflux pump membrane transporter"/>
    <property type="match status" value="1"/>
</dbReference>
<keyword evidence="6 9" id="KW-1133">Transmembrane helix</keyword>
<keyword evidence="7 9" id="KW-0472">Membrane</keyword>
<dbReference type="Pfam" id="PF00873">
    <property type="entry name" value="ACR_tran"/>
    <property type="match status" value="1"/>
</dbReference>
<feature type="transmembrane region" description="Helical" evidence="9">
    <location>
        <begin position="359"/>
        <end position="379"/>
    </location>
</feature>
<evidence type="ECO:0000256" key="1">
    <source>
        <dbReference type="ARBA" id="ARBA00004429"/>
    </source>
</evidence>